<dbReference type="RefSeq" id="WP_260189687.1">
    <property type="nucleotide sequence ID" value="NZ_JAFFZE010000004.1"/>
</dbReference>
<keyword evidence="2" id="KW-1185">Reference proteome</keyword>
<name>A0ABT2J3A2_9PSEU</name>
<evidence type="ECO:0000313" key="1">
    <source>
        <dbReference type="EMBL" id="MCT2582327.1"/>
    </source>
</evidence>
<protein>
    <submittedName>
        <fullName evidence="1">Carboxypeptidase regulatory-like domain-containing protein</fullName>
    </submittedName>
</protein>
<dbReference type="Proteomes" id="UP001156441">
    <property type="component" value="Unassembled WGS sequence"/>
</dbReference>
<gene>
    <name evidence="1" type="ORF">JT362_04220</name>
</gene>
<comment type="caution">
    <text evidence="1">The sequence shown here is derived from an EMBL/GenBank/DDBJ whole genome shotgun (WGS) entry which is preliminary data.</text>
</comment>
<dbReference type="EMBL" id="JAFFZE010000004">
    <property type="protein sequence ID" value="MCT2582327.1"/>
    <property type="molecule type" value="Genomic_DNA"/>
</dbReference>
<accession>A0ABT2J3A2</accession>
<proteinExistence type="predicted"/>
<evidence type="ECO:0000313" key="2">
    <source>
        <dbReference type="Proteomes" id="UP001156441"/>
    </source>
</evidence>
<dbReference type="Gene3D" id="2.60.40.1120">
    <property type="entry name" value="Carboxypeptidase-like, regulatory domain"/>
    <property type="match status" value="1"/>
</dbReference>
<dbReference type="SUPFAM" id="SSF49452">
    <property type="entry name" value="Starch-binding domain-like"/>
    <property type="match status" value="1"/>
</dbReference>
<sequence length="117" mass="12486">MRWLPGRRRHTDGAVQGVVVSASGQPLAGCMVGFRPTSSGNVHQLDYTGITGADGSYRLGLPAATYRISVNGRDRSDTLVWGEKADVTVVAGRTTIADIIAHEHPPTDEGSPRARFN</sequence>
<organism evidence="1 2">
    <name type="scientific">Actinophytocola gossypii</name>
    <dbReference type="NCBI Taxonomy" id="2812003"/>
    <lineage>
        <taxon>Bacteria</taxon>
        <taxon>Bacillati</taxon>
        <taxon>Actinomycetota</taxon>
        <taxon>Actinomycetes</taxon>
        <taxon>Pseudonocardiales</taxon>
        <taxon>Pseudonocardiaceae</taxon>
    </lineage>
</organism>
<dbReference type="InterPro" id="IPR013784">
    <property type="entry name" value="Carb-bd-like_fold"/>
</dbReference>
<dbReference type="Pfam" id="PF13620">
    <property type="entry name" value="CarboxypepD_reg"/>
    <property type="match status" value="1"/>
</dbReference>
<reference evidence="1 2" key="1">
    <citation type="submission" date="2021-02" db="EMBL/GenBank/DDBJ databases">
        <title>Actinophytocola xerophila sp. nov., isolated from soil of cotton cropping field.</title>
        <authorList>
            <person name="Huang R."/>
            <person name="Chen X."/>
            <person name="Ge X."/>
            <person name="Liu W."/>
        </authorList>
    </citation>
    <scope>NUCLEOTIDE SEQUENCE [LARGE SCALE GENOMIC DNA]</scope>
    <source>
        <strain evidence="1 2">S1-96</strain>
    </source>
</reference>